<dbReference type="AlphaFoldDB" id="A0A5A8CDU2"/>
<dbReference type="PANTHER" id="PTHR22946">
    <property type="entry name" value="DIENELACTONE HYDROLASE DOMAIN-CONTAINING PROTEIN-RELATED"/>
    <property type="match status" value="1"/>
</dbReference>
<dbReference type="InterPro" id="IPR010520">
    <property type="entry name" value="FrsA-like"/>
</dbReference>
<comment type="caution">
    <text evidence="3">The sequence shown here is derived from an EMBL/GenBank/DDBJ whole genome shotgun (WGS) entry which is preliminary data.</text>
</comment>
<keyword evidence="1" id="KW-0378">Hydrolase</keyword>
<dbReference type="EMBL" id="VLTN01000032">
    <property type="protein sequence ID" value="KAA0150777.1"/>
    <property type="molecule type" value="Genomic_DNA"/>
</dbReference>
<evidence type="ECO:0000313" key="4">
    <source>
        <dbReference type="Proteomes" id="UP000323011"/>
    </source>
</evidence>
<dbReference type="GO" id="GO:0008236">
    <property type="term" value="F:serine-type peptidase activity"/>
    <property type="evidence" value="ECO:0007669"/>
    <property type="project" value="InterPro"/>
</dbReference>
<dbReference type="Proteomes" id="UP000323011">
    <property type="component" value="Unassembled WGS sequence"/>
</dbReference>
<dbReference type="SUPFAM" id="SSF53474">
    <property type="entry name" value="alpha/beta-Hydrolases"/>
    <property type="match status" value="1"/>
</dbReference>
<reference evidence="3 4" key="1">
    <citation type="submission" date="2019-07" db="EMBL/GenBank/DDBJ databases">
        <title>Genomes of Cafeteria roenbergensis.</title>
        <authorList>
            <person name="Fischer M.G."/>
            <person name="Hackl T."/>
            <person name="Roman M."/>
        </authorList>
    </citation>
    <scope>NUCLEOTIDE SEQUENCE [LARGE SCALE GENOMIC DNA]</scope>
    <source>
        <strain evidence="3 4">BVI</strain>
    </source>
</reference>
<sequence>MPVMPTKPPPLVRAAALCLLGAALFRPSATAGPRRVSCAHAREAINASDAGDYQVLFRGLEDSSSLQAKDTLQFETLAGLASAAWKGADMLEAMVIARRVEDRVSVPNTTVAGAVDAWQQEWQAAGDASEAAAVAFRASGASHAAAAAYGRAATYLLLSERFSDHMSPPALRVYNRSVAAFQSSLALGSSPCASVSIPYTGPNASSGASLHGYWCTSGTGSSPTPTVVMMTGYDGTAEMLVGQFAGRSAAQGMSLLAFEGPGQGSVARFQGLRFRPDWEEVVAQVVSWAAASLPAFDQSRMALWGRSFGGYLAPRAFSASAGFKALVADGGMADLYQTFVCGLPQHLQELWYSAPQQFETYMEIGASTSLQLSFLRGFGSLGFGSRGFADLYAAVEPYFLDASAFRGIAARPVLVNNPSLDAIAGNQSSLFFGQLQRPLHRDSVLLGFPAARGAALHCSVGSTSVASEAELAWTARVLAAA</sequence>
<dbReference type="Gene3D" id="1.20.1440.110">
    <property type="entry name" value="acylaminoacyl peptidase"/>
    <property type="match status" value="1"/>
</dbReference>
<feature type="chain" id="PRO_5022947268" evidence="2">
    <location>
        <begin position="32"/>
        <end position="481"/>
    </location>
</feature>
<evidence type="ECO:0000256" key="1">
    <source>
        <dbReference type="ARBA" id="ARBA00022801"/>
    </source>
</evidence>
<keyword evidence="4" id="KW-1185">Reference proteome</keyword>
<keyword evidence="2" id="KW-0732">Signal</keyword>
<organism evidence="3 4">
    <name type="scientific">Cafeteria roenbergensis</name>
    <name type="common">Marine flagellate</name>
    <dbReference type="NCBI Taxonomy" id="33653"/>
    <lineage>
        <taxon>Eukaryota</taxon>
        <taxon>Sar</taxon>
        <taxon>Stramenopiles</taxon>
        <taxon>Bigyra</taxon>
        <taxon>Opalozoa</taxon>
        <taxon>Bicosoecida</taxon>
        <taxon>Cafeteriaceae</taxon>
        <taxon>Cafeteria</taxon>
    </lineage>
</organism>
<feature type="signal peptide" evidence="2">
    <location>
        <begin position="1"/>
        <end position="31"/>
    </location>
</feature>
<dbReference type="InterPro" id="IPR050261">
    <property type="entry name" value="FrsA_esterase"/>
</dbReference>
<proteinExistence type="predicted"/>
<evidence type="ECO:0000313" key="3">
    <source>
        <dbReference type="EMBL" id="KAA0150777.1"/>
    </source>
</evidence>
<evidence type="ECO:0000256" key="2">
    <source>
        <dbReference type="SAM" id="SignalP"/>
    </source>
</evidence>
<dbReference type="InterPro" id="IPR029058">
    <property type="entry name" value="AB_hydrolase_fold"/>
</dbReference>
<dbReference type="PANTHER" id="PTHR22946:SF12">
    <property type="entry name" value="CONIDIAL PIGMENT BIOSYNTHESIS PROTEIN AYG1 (AFU_ORTHOLOGUE AFUA_2G17550)"/>
    <property type="match status" value="1"/>
</dbReference>
<gene>
    <name evidence="3" type="ORF">FNF29_05112</name>
</gene>
<dbReference type="Gene3D" id="3.40.50.1820">
    <property type="entry name" value="alpha/beta hydrolase"/>
    <property type="match status" value="1"/>
</dbReference>
<dbReference type="Pfam" id="PF06500">
    <property type="entry name" value="FrsA-like"/>
    <property type="match status" value="1"/>
</dbReference>
<accession>A0A5A8CDU2</accession>
<name>A0A5A8CDU2_CAFRO</name>
<protein>
    <submittedName>
        <fullName evidence="3">Uncharacterized protein</fullName>
    </submittedName>
</protein>
<dbReference type="GO" id="GO:0006508">
    <property type="term" value="P:proteolysis"/>
    <property type="evidence" value="ECO:0007669"/>
    <property type="project" value="InterPro"/>
</dbReference>